<proteinExistence type="predicted"/>
<reference evidence="1 2" key="1">
    <citation type="submission" date="2014-11" db="EMBL/GenBank/DDBJ databases">
        <authorList>
            <person name="Park G.-S."/>
            <person name="Hong S.-J."/>
            <person name="Jung B.K."/>
            <person name="Khan A.R."/>
            <person name="Kwak Y."/>
            <person name="Shin J.-H."/>
        </authorList>
    </citation>
    <scope>NUCLEOTIDE SEQUENCE [LARGE SCALE GENOMIC DNA]</scope>
    <source>
        <strain evidence="1 2">DSM 27622</strain>
    </source>
</reference>
<evidence type="ECO:0008006" key="3">
    <source>
        <dbReference type="Google" id="ProtNLM"/>
    </source>
</evidence>
<dbReference type="PATRIC" id="fig|1324352.5.peg.3186"/>
<gene>
    <name evidence="1" type="ORF">OK18_15295</name>
</gene>
<evidence type="ECO:0000313" key="1">
    <source>
        <dbReference type="EMBL" id="AKK73788.1"/>
    </source>
</evidence>
<sequence length="174" mass="20214">MSIEFNTDFFERLEKVNKSAFLNRCIGRVGVIAVNFSKERFVQKNWIDQSREAWKPRKRPARGSILVRSARLKRSIRKLSQGSYYVYIGTDVPYARIHNEGGQINKTANVKAHTRRARAGRRGGVTQNVKAHTRRMNVRIPKRQFLGESALLNRRIERFLSRELDNEISRNGNS</sequence>
<dbReference type="STRING" id="1324352.OK18_15295"/>
<dbReference type="RefSeq" id="WP_053328550.1">
    <property type="nucleotide sequence ID" value="NZ_CP009928.1"/>
</dbReference>
<evidence type="ECO:0000313" key="2">
    <source>
        <dbReference type="Proteomes" id="UP000035213"/>
    </source>
</evidence>
<dbReference type="KEGG" id="cgn:OK18_15295"/>
<dbReference type="OrthoDB" id="964176at2"/>
<dbReference type="Proteomes" id="UP000035213">
    <property type="component" value="Chromosome"/>
</dbReference>
<accession>A0A0G3M725</accession>
<organism evidence="1 2">
    <name type="scientific">Chryseobacterium gallinarum</name>
    <dbReference type="NCBI Taxonomy" id="1324352"/>
    <lineage>
        <taxon>Bacteria</taxon>
        <taxon>Pseudomonadati</taxon>
        <taxon>Bacteroidota</taxon>
        <taxon>Flavobacteriia</taxon>
        <taxon>Flavobacteriales</taxon>
        <taxon>Weeksellaceae</taxon>
        <taxon>Chryseobacterium group</taxon>
        <taxon>Chryseobacterium</taxon>
    </lineage>
</organism>
<protein>
    <recommendedName>
        <fullName evidence="3">Virion morphogenesis protein</fullName>
    </recommendedName>
</protein>
<dbReference type="InterPro" id="IPR006522">
    <property type="entry name" value="Phage_virion_morphogenesis"/>
</dbReference>
<dbReference type="Pfam" id="PF05069">
    <property type="entry name" value="Phage_tail_S"/>
    <property type="match status" value="1"/>
</dbReference>
<dbReference type="AlphaFoldDB" id="A0A0G3M725"/>
<name>A0A0G3M725_CHRGL</name>
<dbReference type="EMBL" id="CP009928">
    <property type="protein sequence ID" value="AKK73788.1"/>
    <property type="molecule type" value="Genomic_DNA"/>
</dbReference>